<protein>
    <submittedName>
        <fullName evidence="2">Uncharacterized protein</fullName>
    </submittedName>
</protein>
<accession>A0A1Y2CEG3</accession>
<sequence length="192" mass="20459">MPLSPACSYALTALAQEEAAATMAPPGGIRLNAYCTSLGWYFKRITNTIHLPLDPDSVFQYCQFPENDRPLWTVDYTSAVATRSDACGQLNKQVTSRTNILPLPPGMPNPFMITGTKGISTGILASPSTTIQTTQTTTAVSTVVSTTYTSSGVFIALPTTTVAVSTTQELQIPSPTVPAQELPTSREVTRSP</sequence>
<reference evidence="2 3" key="1">
    <citation type="submission" date="2016-07" db="EMBL/GenBank/DDBJ databases">
        <title>Pervasive Adenine N6-methylation of Active Genes in Fungi.</title>
        <authorList>
            <consortium name="DOE Joint Genome Institute"/>
            <person name="Mondo S.J."/>
            <person name="Dannebaum R.O."/>
            <person name="Kuo R.C."/>
            <person name="Labutti K."/>
            <person name="Haridas S."/>
            <person name="Kuo A."/>
            <person name="Salamov A."/>
            <person name="Ahrendt S.R."/>
            <person name="Lipzen A."/>
            <person name="Sullivan W."/>
            <person name="Andreopoulos W.B."/>
            <person name="Clum A."/>
            <person name="Lindquist E."/>
            <person name="Daum C."/>
            <person name="Ramamoorthy G.K."/>
            <person name="Gryganskyi A."/>
            <person name="Culley D."/>
            <person name="Magnuson J.K."/>
            <person name="James T.Y."/>
            <person name="O'Malley M.A."/>
            <person name="Stajich J.E."/>
            <person name="Spatafora J.W."/>
            <person name="Visel A."/>
            <person name="Grigoriev I.V."/>
        </authorList>
    </citation>
    <scope>NUCLEOTIDE SEQUENCE [LARGE SCALE GENOMIC DNA]</scope>
    <source>
        <strain evidence="2 3">JEL800</strain>
    </source>
</reference>
<keyword evidence="3" id="KW-1185">Reference proteome</keyword>
<dbReference type="EMBL" id="MCGO01000020">
    <property type="protein sequence ID" value="ORY45316.1"/>
    <property type="molecule type" value="Genomic_DNA"/>
</dbReference>
<evidence type="ECO:0000313" key="3">
    <source>
        <dbReference type="Proteomes" id="UP000193642"/>
    </source>
</evidence>
<dbReference type="Proteomes" id="UP000193642">
    <property type="component" value="Unassembled WGS sequence"/>
</dbReference>
<gene>
    <name evidence="2" type="ORF">BCR33DRAFT_815917</name>
</gene>
<evidence type="ECO:0000256" key="1">
    <source>
        <dbReference type="SAM" id="MobiDB-lite"/>
    </source>
</evidence>
<evidence type="ECO:0000313" key="2">
    <source>
        <dbReference type="EMBL" id="ORY45316.1"/>
    </source>
</evidence>
<dbReference type="AlphaFoldDB" id="A0A1Y2CEG3"/>
<comment type="caution">
    <text evidence="2">The sequence shown here is derived from an EMBL/GenBank/DDBJ whole genome shotgun (WGS) entry which is preliminary data.</text>
</comment>
<organism evidence="2 3">
    <name type="scientific">Rhizoclosmatium globosum</name>
    <dbReference type="NCBI Taxonomy" id="329046"/>
    <lineage>
        <taxon>Eukaryota</taxon>
        <taxon>Fungi</taxon>
        <taxon>Fungi incertae sedis</taxon>
        <taxon>Chytridiomycota</taxon>
        <taxon>Chytridiomycota incertae sedis</taxon>
        <taxon>Chytridiomycetes</taxon>
        <taxon>Chytridiales</taxon>
        <taxon>Chytriomycetaceae</taxon>
        <taxon>Rhizoclosmatium</taxon>
    </lineage>
</organism>
<proteinExistence type="predicted"/>
<feature type="region of interest" description="Disordered" evidence="1">
    <location>
        <begin position="173"/>
        <end position="192"/>
    </location>
</feature>
<name>A0A1Y2CEG3_9FUNG</name>
<dbReference type="OrthoDB" id="10330610at2759"/>